<accession>A0AA38UHQ6</accession>
<protein>
    <recommendedName>
        <fullName evidence="4">F-box domain-containing protein</fullName>
    </recommendedName>
</protein>
<keyword evidence="3" id="KW-1185">Reference proteome</keyword>
<evidence type="ECO:0000313" key="3">
    <source>
        <dbReference type="Proteomes" id="UP001163846"/>
    </source>
</evidence>
<gene>
    <name evidence="2" type="ORF">F5878DRAFT_578083</name>
</gene>
<organism evidence="2 3">
    <name type="scientific">Lentinula raphanica</name>
    <dbReference type="NCBI Taxonomy" id="153919"/>
    <lineage>
        <taxon>Eukaryota</taxon>
        <taxon>Fungi</taxon>
        <taxon>Dikarya</taxon>
        <taxon>Basidiomycota</taxon>
        <taxon>Agaricomycotina</taxon>
        <taxon>Agaricomycetes</taxon>
        <taxon>Agaricomycetidae</taxon>
        <taxon>Agaricales</taxon>
        <taxon>Marasmiineae</taxon>
        <taxon>Omphalotaceae</taxon>
        <taxon>Lentinula</taxon>
    </lineage>
</organism>
<dbReference type="Proteomes" id="UP001163846">
    <property type="component" value="Unassembled WGS sequence"/>
</dbReference>
<proteinExistence type="predicted"/>
<dbReference type="AlphaFoldDB" id="A0AA38UHQ6"/>
<evidence type="ECO:0000313" key="2">
    <source>
        <dbReference type="EMBL" id="KAJ3841665.1"/>
    </source>
</evidence>
<evidence type="ECO:0000256" key="1">
    <source>
        <dbReference type="SAM" id="MobiDB-lite"/>
    </source>
</evidence>
<dbReference type="SUPFAM" id="SSF52047">
    <property type="entry name" value="RNI-like"/>
    <property type="match status" value="1"/>
</dbReference>
<feature type="region of interest" description="Disordered" evidence="1">
    <location>
        <begin position="555"/>
        <end position="607"/>
    </location>
</feature>
<feature type="compositionally biased region" description="Low complexity" evidence="1">
    <location>
        <begin position="561"/>
        <end position="588"/>
    </location>
</feature>
<name>A0AA38UHQ6_9AGAR</name>
<comment type="caution">
    <text evidence="2">The sequence shown here is derived from an EMBL/GenBank/DDBJ whole genome shotgun (WGS) entry which is preliminary data.</text>
</comment>
<reference evidence="2" key="1">
    <citation type="submission" date="2022-08" db="EMBL/GenBank/DDBJ databases">
        <authorList>
            <consortium name="DOE Joint Genome Institute"/>
            <person name="Min B."/>
            <person name="Riley R."/>
            <person name="Sierra-Patev S."/>
            <person name="Naranjo-Ortiz M."/>
            <person name="Looney B."/>
            <person name="Konkel Z."/>
            <person name="Slot J.C."/>
            <person name="Sakamoto Y."/>
            <person name="Steenwyk J.L."/>
            <person name="Rokas A."/>
            <person name="Carro J."/>
            <person name="Camarero S."/>
            <person name="Ferreira P."/>
            <person name="Molpeceres G."/>
            <person name="Ruiz-Duenas F.J."/>
            <person name="Serrano A."/>
            <person name="Henrissat B."/>
            <person name="Drula E."/>
            <person name="Hughes K.W."/>
            <person name="Mata J.L."/>
            <person name="Ishikawa N.K."/>
            <person name="Vargas-Isla R."/>
            <person name="Ushijima S."/>
            <person name="Smith C.A."/>
            <person name="Ahrendt S."/>
            <person name="Andreopoulos W."/>
            <person name="He G."/>
            <person name="Labutti K."/>
            <person name="Lipzen A."/>
            <person name="Ng V."/>
            <person name="Sandor L."/>
            <person name="Barry K."/>
            <person name="Martinez A.T."/>
            <person name="Xiao Y."/>
            <person name="Gibbons J.G."/>
            <person name="Terashima K."/>
            <person name="Hibbett D.S."/>
            <person name="Grigoriev I.V."/>
        </authorList>
    </citation>
    <scope>NUCLEOTIDE SEQUENCE</scope>
    <source>
        <strain evidence="2">TFB9207</strain>
    </source>
</reference>
<sequence length="628" mass="70726">MSMEGSSSRTPEKINLPGHRRRGLKSLSTLLQIPRFGSRAEAALHSSIAGALPADILYEVSEYLWSADLLSMSLTSSHVRALLMPALYDTVVLKSSQACKTALTMLVDRPNICRHIRKLAVRPNYYLAWPKANERLDEEWVVQMLLKILDNMPLLHTFDWDGLEMPKDCLWFTLRNKCPSLKTLYTNIGYQPLNPNSTLFDFTDLTSFSLTVRHSLEETDLFPDQEQLPDRLWDMLLNKCPDMQDLTLSSFSSSTRLLNVDRLCTADAYWPKLHSLTLGSFGYNDDFELNSPSDDAAFGAFLSKHSELKYLRLSWNFKRWMSPETIPLALEPTALPNLTTFVGVHQQLAVLPQPALSSIEILDLTCEPLFAGRLDGVGGVCSTLKKLTALTSLDLWLHIDIPEFKDHSTFFSGLMEACPKLTDLHFMCTTTFGVKPLMCLAAHLPLLPQLRTFSLTKGHKYVGDDSSMLRTVLRIIRSNSKPKPGTTTVPNPDLRQINIRWAREKCPNHLKQEGTYDIIRQWDANHTRVIVGLEVYEKGITVLGKVFTRRYRYNNFPAPSRPSSSSSSSTVMRPSTSQSPTATSSGSTDVNGDERHGSGRMGRRRLRKALMLIQNKQSSSLVDLNRSA</sequence>
<dbReference type="EMBL" id="MU806032">
    <property type="protein sequence ID" value="KAJ3841665.1"/>
    <property type="molecule type" value="Genomic_DNA"/>
</dbReference>
<dbReference type="Gene3D" id="3.80.10.10">
    <property type="entry name" value="Ribonuclease Inhibitor"/>
    <property type="match status" value="1"/>
</dbReference>
<dbReference type="InterPro" id="IPR032675">
    <property type="entry name" value="LRR_dom_sf"/>
</dbReference>
<evidence type="ECO:0008006" key="4">
    <source>
        <dbReference type="Google" id="ProtNLM"/>
    </source>
</evidence>